<dbReference type="Proteomes" id="UP000285462">
    <property type="component" value="Unassembled WGS sequence"/>
</dbReference>
<evidence type="ECO:0000313" key="2">
    <source>
        <dbReference type="Proteomes" id="UP000285462"/>
    </source>
</evidence>
<organism evidence="1 2">
    <name type="scientific">Bifidobacterium adolescentis</name>
    <dbReference type="NCBI Taxonomy" id="1680"/>
    <lineage>
        <taxon>Bacteria</taxon>
        <taxon>Bacillati</taxon>
        <taxon>Actinomycetota</taxon>
        <taxon>Actinomycetes</taxon>
        <taxon>Bifidobacteriales</taxon>
        <taxon>Bifidobacteriaceae</taxon>
        <taxon>Bifidobacterium</taxon>
    </lineage>
</organism>
<sequence>MSIAEDEAERVYPTRYWDGTHVKEKFYCDTDDLQEAYLRGREAPPSDVEVEAVAKRLLWRSCKKWDGIESDCVAKDEDDAWNYAGEIPGFQEEYIRQAKEMLEIARKAVNE</sequence>
<gene>
    <name evidence="1" type="ORF">DWX79_05615</name>
</gene>
<proteinExistence type="predicted"/>
<name>A0A412K8G5_BIFAD</name>
<protein>
    <submittedName>
        <fullName evidence="1">Uncharacterized protein</fullName>
    </submittedName>
</protein>
<evidence type="ECO:0000313" key="1">
    <source>
        <dbReference type="EMBL" id="RGS65076.1"/>
    </source>
</evidence>
<dbReference type="RefSeq" id="WP_117759843.1">
    <property type="nucleotide sequence ID" value="NZ_JBCOYM010000004.1"/>
</dbReference>
<dbReference type="EMBL" id="QRVT01000002">
    <property type="protein sequence ID" value="RGS65076.1"/>
    <property type="molecule type" value="Genomic_DNA"/>
</dbReference>
<comment type="caution">
    <text evidence="1">The sequence shown here is derived from an EMBL/GenBank/DDBJ whole genome shotgun (WGS) entry which is preliminary data.</text>
</comment>
<accession>A0A412K8G5</accession>
<dbReference type="AlphaFoldDB" id="A0A412K8G5"/>
<reference evidence="1 2" key="1">
    <citation type="submission" date="2018-08" db="EMBL/GenBank/DDBJ databases">
        <title>A genome reference for cultivated species of the human gut microbiota.</title>
        <authorList>
            <person name="Zou Y."/>
            <person name="Xue W."/>
            <person name="Luo G."/>
        </authorList>
    </citation>
    <scope>NUCLEOTIDE SEQUENCE [LARGE SCALE GENOMIC DNA]</scope>
    <source>
        <strain evidence="1 2">AF21-27</strain>
    </source>
</reference>